<evidence type="ECO:0000259" key="8">
    <source>
        <dbReference type="Pfam" id="PF00108"/>
    </source>
</evidence>
<feature type="active site" description="Proton acceptor" evidence="6">
    <location>
        <position position="396"/>
    </location>
</feature>
<protein>
    <recommendedName>
        <fullName evidence="2">acetyl-CoA C-acetyltransferase</fullName>
        <ecNumber evidence="2">2.3.1.9</ecNumber>
    </recommendedName>
</protein>
<sequence>MSLEINPTDAYIVGTARTPVGSLGGSLASYSATKLGSIALKAALARAKVEPSDVEEIYLGNVMSANLGQNPARQVALGAGCTEEKVVGTTVNKVCASGLKAISLAAQSIKLGENDVVVAVGAESMSNVPYYMPSARFGSKYGNQTLVDGLVRDGLTDAYDEKAMGYAAEACSQKHEVTREQQDEFAISSYRRAIEARDSGKFDNEIVGIEVFAGRGKPPKVVKSDDELSRFLPEKFPTLRPSFPDAEGKGTVTPGNASSLSDGAAAVVIVSGRHLQKLIASKTIEDVKAHGIYKILSSADGEKKPIEFTTAPEVAIRKALERANNPKVDFYEFNEAFSVVGVANTKLLGLSPDVVNVHGGAVSIGHPLGCSGTRIVVSLCNVLLGNDAKVGAAAICNGGGGASAIVIERL</sequence>
<dbReference type="GO" id="GO:0005739">
    <property type="term" value="C:mitochondrion"/>
    <property type="evidence" value="ECO:0007669"/>
    <property type="project" value="TreeGrafter"/>
</dbReference>
<dbReference type="PROSITE" id="PS00737">
    <property type="entry name" value="THIOLASE_2"/>
    <property type="match status" value="1"/>
</dbReference>
<evidence type="ECO:0000259" key="9">
    <source>
        <dbReference type="Pfam" id="PF02803"/>
    </source>
</evidence>
<dbReference type="InterPro" id="IPR016039">
    <property type="entry name" value="Thiolase-like"/>
</dbReference>
<dbReference type="Pfam" id="PF02803">
    <property type="entry name" value="Thiolase_C"/>
    <property type="match status" value="1"/>
</dbReference>
<evidence type="ECO:0000313" key="10">
    <source>
        <dbReference type="EMBL" id="KAJ1914419.1"/>
    </source>
</evidence>
<evidence type="ECO:0000256" key="1">
    <source>
        <dbReference type="ARBA" id="ARBA00010982"/>
    </source>
</evidence>
<dbReference type="CDD" id="cd00751">
    <property type="entry name" value="thiolase"/>
    <property type="match status" value="1"/>
</dbReference>
<dbReference type="AlphaFoldDB" id="A0A9W8DQJ3"/>
<evidence type="ECO:0000256" key="6">
    <source>
        <dbReference type="PIRSR" id="PIRSR000429-1"/>
    </source>
</evidence>
<dbReference type="InterPro" id="IPR002155">
    <property type="entry name" value="Thiolase"/>
</dbReference>
<dbReference type="EMBL" id="JANBPU010000199">
    <property type="protein sequence ID" value="KAJ1914419.1"/>
    <property type="molecule type" value="Genomic_DNA"/>
</dbReference>
<dbReference type="OrthoDB" id="5404651at2759"/>
<dbReference type="EC" id="2.3.1.9" evidence="2"/>
<dbReference type="InterPro" id="IPR020610">
    <property type="entry name" value="Thiolase_AS"/>
</dbReference>
<dbReference type="InterPro" id="IPR020616">
    <property type="entry name" value="Thiolase_N"/>
</dbReference>
<dbReference type="InterPro" id="IPR020617">
    <property type="entry name" value="Thiolase_C"/>
</dbReference>
<evidence type="ECO:0000313" key="11">
    <source>
        <dbReference type="Proteomes" id="UP001150538"/>
    </source>
</evidence>
<dbReference type="Proteomes" id="UP001150538">
    <property type="component" value="Unassembled WGS sequence"/>
</dbReference>
<comment type="similarity">
    <text evidence="1 7">Belongs to the thiolase-like superfamily. Thiolase family.</text>
</comment>
<feature type="domain" description="Thiolase N-terminal" evidence="8">
    <location>
        <begin position="11"/>
        <end position="271"/>
    </location>
</feature>
<dbReference type="FunFam" id="3.40.47.10:FF:000007">
    <property type="entry name" value="acetyl-CoA acetyltransferase, mitochondrial"/>
    <property type="match status" value="1"/>
</dbReference>
<keyword evidence="11" id="KW-1185">Reference proteome</keyword>
<dbReference type="GO" id="GO:0006635">
    <property type="term" value="P:fatty acid beta-oxidation"/>
    <property type="evidence" value="ECO:0007669"/>
    <property type="project" value="TreeGrafter"/>
</dbReference>
<comment type="pathway">
    <text evidence="5">Metabolic intermediate biosynthesis; (R)-mevalonate biosynthesis; (R)-mevalonate from acetyl-CoA: step 1/3.</text>
</comment>
<dbReference type="Gene3D" id="3.40.47.10">
    <property type="match status" value="1"/>
</dbReference>
<feature type="active site" description="Proton acceptor" evidence="6">
    <location>
        <position position="366"/>
    </location>
</feature>
<keyword evidence="4 7" id="KW-0012">Acyltransferase</keyword>
<dbReference type="PANTHER" id="PTHR18919">
    <property type="entry name" value="ACETYL-COA C-ACYLTRANSFERASE"/>
    <property type="match status" value="1"/>
</dbReference>
<dbReference type="InterPro" id="IPR020615">
    <property type="entry name" value="Thiolase_acyl_enz_int_AS"/>
</dbReference>
<dbReference type="Pfam" id="PF00108">
    <property type="entry name" value="Thiolase_N"/>
    <property type="match status" value="1"/>
</dbReference>
<evidence type="ECO:0000256" key="2">
    <source>
        <dbReference type="ARBA" id="ARBA00012705"/>
    </source>
</evidence>
<dbReference type="NCBIfam" id="TIGR01930">
    <property type="entry name" value="AcCoA-C-Actrans"/>
    <property type="match status" value="1"/>
</dbReference>
<organism evidence="10 11">
    <name type="scientific">Mycoemilia scoparia</name>
    <dbReference type="NCBI Taxonomy" id="417184"/>
    <lineage>
        <taxon>Eukaryota</taxon>
        <taxon>Fungi</taxon>
        <taxon>Fungi incertae sedis</taxon>
        <taxon>Zoopagomycota</taxon>
        <taxon>Kickxellomycotina</taxon>
        <taxon>Kickxellomycetes</taxon>
        <taxon>Kickxellales</taxon>
        <taxon>Kickxellaceae</taxon>
        <taxon>Mycoemilia</taxon>
    </lineage>
</organism>
<dbReference type="GO" id="GO:0003985">
    <property type="term" value="F:acetyl-CoA C-acetyltransferase activity"/>
    <property type="evidence" value="ECO:0007669"/>
    <property type="project" value="UniProtKB-EC"/>
</dbReference>
<comment type="caution">
    <text evidence="10">The sequence shown here is derived from an EMBL/GenBank/DDBJ whole genome shotgun (WGS) entry which is preliminary data.</text>
</comment>
<feature type="active site" description="Acyl-thioester intermediate" evidence="6">
    <location>
        <position position="95"/>
    </location>
</feature>
<dbReference type="PROSITE" id="PS00098">
    <property type="entry name" value="THIOLASE_1"/>
    <property type="match status" value="1"/>
</dbReference>
<accession>A0A9W8DQJ3</accession>
<keyword evidence="3 7" id="KW-0808">Transferase</keyword>
<dbReference type="PIRSF" id="PIRSF000429">
    <property type="entry name" value="Ac-CoA_Ac_transf"/>
    <property type="match status" value="1"/>
</dbReference>
<dbReference type="GO" id="GO:0006696">
    <property type="term" value="P:ergosterol biosynthetic process"/>
    <property type="evidence" value="ECO:0007669"/>
    <property type="project" value="TreeGrafter"/>
</dbReference>
<evidence type="ECO:0000256" key="7">
    <source>
        <dbReference type="RuleBase" id="RU003557"/>
    </source>
</evidence>
<gene>
    <name evidence="10" type="primary">ERG10</name>
    <name evidence="10" type="ORF">H4219_004800</name>
</gene>
<evidence type="ECO:0000256" key="3">
    <source>
        <dbReference type="ARBA" id="ARBA00022679"/>
    </source>
</evidence>
<dbReference type="PROSITE" id="PS00099">
    <property type="entry name" value="THIOLASE_3"/>
    <property type="match status" value="1"/>
</dbReference>
<dbReference type="PANTHER" id="PTHR18919:SF165">
    <property type="entry name" value="ACETYL-COA ACETYLTRANSFERASE"/>
    <property type="match status" value="1"/>
</dbReference>
<dbReference type="InterPro" id="IPR020613">
    <property type="entry name" value="Thiolase_CS"/>
</dbReference>
<evidence type="ECO:0000256" key="5">
    <source>
        <dbReference type="ARBA" id="ARBA00037924"/>
    </source>
</evidence>
<feature type="domain" description="Thiolase C-terminal" evidence="9">
    <location>
        <begin position="295"/>
        <end position="409"/>
    </location>
</feature>
<evidence type="ECO:0000256" key="4">
    <source>
        <dbReference type="ARBA" id="ARBA00023315"/>
    </source>
</evidence>
<dbReference type="SUPFAM" id="SSF53901">
    <property type="entry name" value="Thiolase-like"/>
    <property type="match status" value="2"/>
</dbReference>
<reference evidence="10" key="1">
    <citation type="submission" date="2022-07" db="EMBL/GenBank/DDBJ databases">
        <title>Phylogenomic reconstructions and comparative analyses of Kickxellomycotina fungi.</title>
        <authorList>
            <person name="Reynolds N.K."/>
            <person name="Stajich J.E."/>
            <person name="Barry K."/>
            <person name="Grigoriev I.V."/>
            <person name="Crous P."/>
            <person name="Smith M.E."/>
        </authorList>
    </citation>
    <scope>NUCLEOTIDE SEQUENCE</scope>
    <source>
        <strain evidence="10">NBRC 100468</strain>
    </source>
</reference>
<name>A0A9W8DQJ3_9FUNG</name>
<proteinExistence type="inferred from homology"/>